<dbReference type="AlphaFoldDB" id="A0AAV3YIN5"/>
<evidence type="ECO:0000256" key="1">
    <source>
        <dbReference type="SAM" id="MobiDB-lite"/>
    </source>
</evidence>
<feature type="region of interest" description="Disordered" evidence="1">
    <location>
        <begin position="1"/>
        <end position="23"/>
    </location>
</feature>
<keyword evidence="2" id="KW-0812">Transmembrane</keyword>
<evidence type="ECO:0000313" key="3">
    <source>
        <dbReference type="EMBL" id="GFN87125.1"/>
    </source>
</evidence>
<evidence type="ECO:0000313" key="4">
    <source>
        <dbReference type="Proteomes" id="UP000735302"/>
    </source>
</evidence>
<dbReference type="EMBL" id="BLXT01001660">
    <property type="protein sequence ID" value="GFN87125.1"/>
    <property type="molecule type" value="Genomic_DNA"/>
</dbReference>
<feature type="region of interest" description="Disordered" evidence="1">
    <location>
        <begin position="560"/>
        <end position="583"/>
    </location>
</feature>
<proteinExistence type="predicted"/>
<feature type="compositionally biased region" description="Basic residues" evidence="1">
    <location>
        <begin position="10"/>
        <end position="23"/>
    </location>
</feature>
<keyword evidence="2" id="KW-1133">Transmembrane helix</keyword>
<dbReference type="Proteomes" id="UP000735302">
    <property type="component" value="Unassembled WGS sequence"/>
</dbReference>
<feature type="region of interest" description="Disordered" evidence="1">
    <location>
        <begin position="48"/>
        <end position="73"/>
    </location>
</feature>
<feature type="compositionally biased region" description="Polar residues" evidence="1">
    <location>
        <begin position="61"/>
        <end position="73"/>
    </location>
</feature>
<organism evidence="3 4">
    <name type="scientific">Plakobranchus ocellatus</name>
    <dbReference type="NCBI Taxonomy" id="259542"/>
    <lineage>
        <taxon>Eukaryota</taxon>
        <taxon>Metazoa</taxon>
        <taxon>Spiralia</taxon>
        <taxon>Lophotrochozoa</taxon>
        <taxon>Mollusca</taxon>
        <taxon>Gastropoda</taxon>
        <taxon>Heterobranchia</taxon>
        <taxon>Euthyneura</taxon>
        <taxon>Panpulmonata</taxon>
        <taxon>Sacoglossa</taxon>
        <taxon>Placobranchoidea</taxon>
        <taxon>Plakobranchidae</taxon>
        <taxon>Plakobranchus</taxon>
    </lineage>
</organism>
<keyword evidence="2" id="KW-0472">Membrane</keyword>
<reference evidence="3 4" key="1">
    <citation type="journal article" date="2021" name="Elife">
        <title>Chloroplast acquisition without the gene transfer in kleptoplastic sea slugs, Plakobranchus ocellatus.</title>
        <authorList>
            <person name="Maeda T."/>
            <person name="Takahashi S."/>
            <person name="Yoshida T."/>
            <person name="Shimamura S."/>
            <person name="Takaki Y."/>
            <person name="Nagai Y."/>
            <person name="Toyoda A."/>
            <person name="Suzuki Y."/>
            <person name="Arimoto A."/>
            <person name="Ishii H."/>
            <person name="Satoh N."/>
            <person name="Nishiyama T."/>
            <person name="Hasebe M."/>
            <person name="Maruyama T."/>
            <person name="Minagawa J."/>
            <person name="Obokata J."/>
            <person name="Shigenobu S."/>
        </authorList>
    </citation>
    <scope>NUCLEOTIDE SEQUENCE [LARGE SCALE GENOMIC DNA]</scope>
</reference>
<comment type="caution">
    <text evidence="3">The sequence shown here is derived from an EMBL/GenBank/DDBJ whole genome shotgun (WGS) entry which is preliminary data.</text>
</comment>
<keyword evidence="4" id="KW-1185">Reference proteome</keyword>
<protein>
    <submittedName>
        <fullName evidence="3">Sodium/bile acid cotransporter 5-like</fullName>
    </submittedName>
</protein>
<feature type="transmembrane region" description="Helical" evidence="2">
    <location>
        <begin position="728"/>
        <end position="746"/>
    </location>
</feature>
<evidence type="ECO:0000256" key="2">
    <source>
        <dbReference type="SAM" id="Phobius"/>
    </source>
</evidence>
<feature type="transmembrane region" description="Helical" evidence="2">
    <location>
        <begin position="696"/>
        <end position="716"/>
    </location>
</feature>
<feature type="compositionally biased region" description="Low complexity" evidence="1">
    <location>
        <begin position="508"/>
        <end position="534"/>
    </location>
</feature>
<feature type="compositionally biased region" description="Basic residues" evidence="1">
    <location>
        <begin position="48"/>
        <end position="58"/>
    </location>
</feature>
<name>A0AAV3YIN5_9GAST</name>
<gene>
    <name evidence="3" type="ORF">PoB_001363100</name>
</gene>
<feature type="region of interest" description="Disordered" evidence="1">
    <location>
        <begin position="473"/>
        <end position="534"/>
    </location>
</feature>
<sequence>MKENVDAKREGRRCKDGKRGKRTRMHSFIPRTNETGGWVTKTWKKMWMRKRGRRKKREGQKYNQPPAHNQTSMCASGSGFGRRHSGYERGVGHFSPVLLRFVRCPSITEYLTQSCVAASRVWVIVSSNHLDEHSFEYQGPCAKFTTRLTEKTTAFTRARSAIHFNSFTRGADVKAVPSRNDQNSCLCSEKTARLILKSSVKPENKLPISRAKEQNYSVNDSALVTYPTSSCDNSYVAKHSCFNGYFHLTRLLTKLLPRRYQYHLFLKGNNKFMLDSTTIATDDTHFASNLRQLGHDATENKFTAVKPDFYQPHFGESISQGKSFNGNTKRNKEAFLRVETGRRSQKRFFLNQWLVCCFLALLGSTSAPSTFNIFCQATAAPSSPLAPLPSYSSSPSTFSARSLSSAYPARYRLVHPSQTNESIFIYFNPPSIKNLRVNTRQKVSFNFTVRHQGAVVISSSSSALQSTTSISSISTATGSRNGNNHKNEDINTNKDSSNSGGNVKVAFNDAAGNAGNDQQLTTTGATASNTNTSSNNLRHYFAASEPNEPFWPNKSRLNEGQKQYQQRAPKASPSLLRKRQKTSAHREKYRVMIYSDNDIIARPLVSSPGKLAVVRADARGRYILMDVTAGRMHNFSVEARHIGRVTMTVAVVDVDGDRTMPMASYAQAPAASSQYPAVTASQYPVVAIRGERTADLVFNIAAAAIAIIISFGIGAVTETDKIKRQLKYPVALIVGFCCQFILMPVVRRSNLLHVFCLPVHRNAGINEGRLAIMQSW</sequence>
<dbReference type="InterPro" id="IPR038770">
    <property type="entry name" value="Na+/solute_symporter_sf"/>
</dbReference>
<dbReference type="Gene3D" id="1.20.1530.20">
    <property type="match status" value="1"/>
</dbReference>
<accession>A0AAV3YIN5</accession>